<protein>
    <recommendedName>
        <fullName evidence="4">AB hydrolase-1 domain-containing protein</fullName>
    </recommendedName>
</protein>
<dbReference type="PANTHER" id="PTHR43798">
    <property type="entry name" value="MONOACYLGLYCEROL LIPASE"/>
    <property type="match status" value="1"/>
</dbReference>
<feature type="domain" description="AB hydrolase-1" evidence="4">
    <location>
        <begin position="74"/>
        <end position="325"/>
    </location>
</feature>
<dbReference type="EMBL" id="JAPFFF010000048">
    <property type="protein sequence ID" value="KAK8840259.1"/>
    <property type="molecule type" value="Genomic_DNA"/>
</dbReference>
<keyword evidence="3" id="KW-0472">Membrane</keyword>
<name>A0ABR2H227_9EUKA</name>
<dbReference type="PRINTS" id="PR00793">
    <property type="entry name" value="PROAMNOPTASE"/>
</dbReference>
<accession>A0ABR2H227</accession>
<keyword evidence="6" id="KW-1185">Reference proteome</keyword>
<organism evidence="5 6">
    <name type="scientific">Tritrichomonas musculus</name>
    <dbReference type="NCBI Taxonomy" id="1915356"/>
    <lineage>
        <taxon>Eukaryota</taxon>
        <taxon>Metamonada</taxon>
        <taxon>Parabasalia</taxon>
        <taxon>Tritrichomonadida</taxon>
        <taxon>Tritrichomonadidae</taxon>
        <taxon>Tritrichomonas</taxon>
    </lineage>
</organism>
<keyword evidence="3" id="KW-1133">Transmembrane helix</keyword>
<keyword evidence="3" id="KW-0812">Transmembrane</keyword>
<dbReference type="InterPro" id="IPR029058">
    <property type="entry name" value="AB_hydrolase_fold"/>
</dbReference>
<dbReference type="SUPFAM" id="SSF53474">
    <property type="entry name" value="alpha/beta-Hydrolases"/>
    <property type="match status" value="1"/>
</dbReference>
<dbReference type="Pfam" id="PF00561">
    <property type="entry name" value="Abhydrolase_1"/>
    <property type="match status" value="1"/>
</dbReference>
<gene>
    <name evidence="5" type="ORF">M9Y10_031204</name>
</gene>
<dbReference type="Proteomes" id="UP001470230">
    <property type="component" value="Unassembled WGS sequence"/>
</dbReference>
<evidence type="ECO:0000313" key="5">
    <source>
        <dbReference type="EMBL" id="KAK8840259.1"/>
    </source>
</evidence>
<evidence type="ECO:0000256" key="1">
    <source>
        <dbReference type="ARBA" id="ARBA00010088"/>
    </source>
</evidence>
<comment type="caution">
    <text evidence="5">The sequence shown here is derived from an EMBL/GenBank/DDBJ whole genome shotgun (WGS) entry which is preliminary data.</text>
</comment>
<comment type="similarity">
    <text evidence="1">Belongs to the peptidase S33 family.</text>
</comment>
<dbReference type="InterPro" id="IPR002410">
    <property type="entry name" value="Peptidase_S33"/>
</dbReference>
<evidence type="ECO:0000259" key="4">
    <source>
        <dbReference type="Pfam" id="PF00561"/>
    </source>
</evidence>
<dbReference type="InterPro" id="IPR050266">
    <property type="entry name" value="AB_hydrolase_sf"/>
</dbReference>
<dbReference type="Gene3D" id="3.40.50.1820">
    <property type="entry name" value="alpha/beta hydrolase"/>
    <property type="match status" value="1"/>
</dbReference>
<keyword evidence="2" id="KW-0378">Hydrolase</keyword>
<evidence type="ECO:0000256" key="3">
    <source>
        <dbReference type="SAM" id="Phobius"/>
    </source>
</evidence>
<feature type="transmembrane region" description="Helical" evidence="3">
    <location>
        <begin position="12"/>
        <end position="36"/>
    </location>
</feature>
<proteinExistence type="inferred from homology"/>
<dbReference type="PANTHER" id="PTHR43798:SF33">
    <property type="entry name" value="HYDROLASE, PUTATIVE (AFU_ORTHOLOGUE AFUA_2G14860)-RELATED"/>
    <property type="match status" value="1"/>
</dbReference>
<reference evidence="5 6" key="1">
    <citation type="submission" date="2024-04" db="EMBL/GenBank/DDBJ databases">
        <title>Tritrichomonas musculus Genome.</title>
        <authorList>
            <person name="Alves-Ferreira E."/>
            <person name="Grigg M."/>
            <person name="Lorenzi H."/>
            <person name="Galac M."/>
        </authorList>
    </citation>
    <scope>NUCLEOTIDE SEQUENCE [LARGE SCALE GENOMIC DNA]</scope>
    <source>
        <strain evidence="5 6">EAF2021</strain>
    </source>
</reference>
<evidence type="ECO:0000256" key="2">
    <source>
        <dbReference type="ARBA" id="ARBA00022801"/>
    </source>
</evidence>
<dbReference type="InterPro" id="IPR000073">
    <property type="entry name" value="AB_hydrolase_1"/>
</dbReference>
<sequence>MTFLNKDRKKQFFVSLIIFAVTYVITLSLYLVMFYLHADQMRDFTNIPTGYWELSTGSTIAYYEFDENSTQKSPFILLHGGPGSPMDHKYYFVDSLLSKGYKVYQYDQLGCGKSSRLNDCRKYTLQRHIDDLEAIRKTIGAEKINLISFSFGGTLASNYISQHPTNVDNSIFISPGDIWDGDDSYPKLTKEGKKDQMKILFKNFHYLMCQALSMIFYPMGLFVLMDEKDVDNLFIKFHDGLNMMPGSGKFYNYPGAGYGFWSNVMTGRNSATVESPYDNLKKYTGKSLVVKTQFDYISFEATVKYRDIIPNSTLIAVDGPGHSVMPEYEQEIWTNIEAFIKNGTTVNPPYYGNDSPWS</sequence>
<evidence type="ECO:0000313" key="6">
    <source>
        <dbReference type="Proteomes" id="UP001470230"/>
    </source>
</evidence>